<gene>
    <name evidence="1" type="ORF">AVEN_14397_1</name>
</gene>
<evidence type="ECO:0000313" key="1">
    <source>
        <dbReference type="EMBL" id="GBN80315.1"/>
    </source>
</evidence>
<reference evidence="1 2" key="1">
    <citation type="journal article" date="2019" name="Sci. Rep.">
        <title>Orb-weaving spider Araneus ventricosus genome elucidates the spidroin gene catalogue.</title>
        <authorList>
            <person name="Kono N."/>
            <person name="Nakamura H."/>
            <person name="Ohtoshi R."/>
            <person name="Moran D.A.P."/>
            <person name="Shinohara A."/>
            <person name="Yoshida Y."/>
            <person name="Fujiwara M."/>
            <person name="Mori M."/>
            <person name="Tomita M."/>
            <person name="Arakawa K."/>
        </authorList>
    </citation>
    <scope>NUCLEOTIDE SEQUENCE [LARGE SCALE GENOMIC DNA]</scope>
</reference>
<name>A0A4Y2RZ88_ARAVE</name>
<organism evidence="1 2">
    <name type="scientific">Araneus ventricosus</name>
    <name type="common">Orbweaver spider</name>
    <name type="synonym">Epeira ventricosa</name>
    <dbReference type="NCBI Taxonomy" id="182803"/>
    <lineage>
        <taxon>Eukaryota</taxon>
        <taxon>Metazoa</taxon>
        <taxon>Ecdysozoa</taxon>
        <taxon>Arthropoda</taxon>
        <taxon>Chelicerata</taxon>
        <taxon>Arachnida</taxon>
        <taxon>Araneae</taxon>
        <taxon>Araneomorphae</taxon>
        <taxon>Entelegynae</taxon>
        <taxon>Araneoidea</taxon>
        <taxon>Araneidae</taxon>
        <taxon>Araneus</taxon>
    </lineage>
</organism>
<keyword evidence="2" id="KW-1185">Reference proteome</keyword>
<proteinExistence type="predicted"/>
<accession>A0A4Y2RZ88</accession>
<dbReference type="EMBL" id="BGPR01018852">
    <property type="protein sequence ID" value="GBN80315.1"/>
    <property type="molecule type" value="Genomic_DNA"/>
</dbReference>
<sequence length="156" mass="17351">MMRTTPELAPPLQASGPRQWEGVWPLRVIQRAAGPIHGGSSLESGFKPGALRSRSRNLTTRPVQPYFSKSPSAAAISTAGSADILSLSPPFSPPVGNSIRPQDHLHSAFLLATLCPTQKRWLYRNVEHFFMPWNPLNEKRLKDVIHAYGRVNFRLS</sequence>
<evidence type="ECO:0000313" key="2">
    <source>
        <dbReference type="Proteomes" id="UP000499080"/>
    </source>
</evidence>
<comment type="caution">
    <text evidence="1">The sequence shown here is derived from an EMBL/GenBank/DDBJ whole genome shotgun (WGS) entry which is preliminary data.</text>
</comment>
<dbReference type="AlphaFoldDB" id="A0A4Y2RZ88"/>
<protein>
    <submittedName>
        <fullName evidence="1">Uncharacterized protein</fullName>
    </submittedName>
</protein>
<dbReference type="Proteomes" id="UP000499080">
    <property type="component" value="Unassembled WGS sequence"/>
</dbReference>